<protein>
    <submittedName>
        <fullName evidence="2">Uncharacterized protein</fullName>
    </submittedName>
</protein>
<evidence type="ECO:0000256" key="1">
    <source>
        <dbReference type="SAM" id="Phobius"/>
    </source>
</evidence>
<evidence type="ECO:0000313" key="3">
    <source>
        <dbReference type="Proteomes" id="UP000006729"/>
    </source>
</evidence>
<sequence>MLVFSHMFSWTVNMRNTHVLMKENKLESILGRRDRLLCSISSSVRLVVFKGNYKLHCSCSSVLVPSNLLFAFMLNMFLIVLPPLVASVLVQICYYRAVFKVPYV</sequence>
<feature type="transmembrane region" description="Helical" evidence="1">
    <location>
        <begin position="68"/>
        <end position="90"/>
    </location>
</feature>
<accession>A0A3N7EU31</accession>
<keyword evidence="3" id="KW-1185">Reference proteome</keyword>
<organism evidence="2 3">
    <name type="scientific">Populus trichocarpa</name>
    <name type="common">Western balsam poplar</name>
    <name type="synonym">Populus balsamifera subsp. trichocarpa</name>
    <dbReference type="NCBI Taxonomy" id="3694"/>
    <lineage>
        <taxon>Eukaryota</taxon>
        <taxon>Viridiplantae</taxon>
        <taxon>Streptophyta</taxon>
        <taxon>Embryophyta</taxon>
        <taxon>Tracheophyta</taxon>
        <taxon>Spermatophyta</taxon>
        <taxon>Magnoliopsida</taxon>
        <taxon>eudicotyledons</taxon>
        <taxon>Gunneridae</taxon>
        <taxon>Pentapetalae</taxon>
        <taxon>rosids</taxon>
        <taxon>fabids</taxon>
        <taxon>Malpighiales</taxon>
        <taxon>Salicaceae</taxon>
        <taxon>Saliceae</taxon>
        <taxon>Populus</taxon>
    </lineage>
</organism>
<keyword evidence="1" id="KW-0472">Membrane</keyword>
<reference evidence="2 3" key="1">
    <citation type="journal article" date="2006" name="Science">
        <title>The genome of black cottonwood, Populus trichocarpa (Torr. &amp; Gray).</title>
        <authorList>
            <person name="Tuskan G.A."/>
            <person name="Difazio S."/>
            <person name="Jansson S."/>
            <person name="Bohlmann J."/>
            <person name="Grigoriev I."/>
            <person name="Hellsten U."/>
            <person name="Putnam N."/>
            <person name="Ralph S."/>
            <person name="Rombauts S."/>
            <person name="Salamov A."/>
            <person name="Schein J."/>
            <person name="Sterck L."/>
            <person name="Aerts A."/>
            <person name="Bhalerao R.R."/>
            <person name="Bhalerao R.P."/>
            <person name="Blaudez D."/>
            <person name="Boerjan W."/>
            <person name="Brun A."/>
            <person name="Brunner A."/>
            <person name="Busov V."/>
            <person name="Campbell M."/>
            <person name="Carlson J."/>
            <person name="Chalot M."/>
            <person name="Chapman J."/>
            <person name="Chen G.L."/>
            <person name="Cooper D."/>
            <person name="Coutinho P.M."/>
            <person name="Couturier J."/>
            <person name="Covert S."/>
            <person name="Cronk Q."/>
            <person name="Cunningham R."/>
            <person name="Davis J."/>
            <person name="Degroeve S."/>
            <person name="Dejardin A."/>
            <person name="Depamphilis C."/>
            <person name="Detter J."/>
            <person name="Dirks B."/>
            <person name="Dubchak I."/>
            <person name="Duplessis S."/>
            <person name="Ehlting J."/>
            <person name="Ellis B."/>
            <person name="Gendler K."/>
            <person name="Goodstein D."/>
            <person name="Gribskov M."/>
            <person name="Grimwood J."/>
            <person name="Groover A."/>
            <person name="Gunter L."/>
            <person name="Hamberger B."/>
            <person name="Heinze B."/>
            <person name="Helariutta Y."/>
            <person name="Henrissat B."/>
            <person name="Holligan D."/>
            <person name="Holt R."/>
            <person name="Huang W."/>
            <person name="Islam-Faridi N."/>
            <person name="Jones S."/>
            <person name="Jones-Rhoades M."/>
            <person name="Jorgensen R."/>
            <person name="Joshi C."/>
            <person name="Kangasjarvi J."/>
            <person name="Karlsson J."/>
            <person name="Kelleher C."/>
            <person name="Kirkpatrick R."/>
            <person name="Kirst M."/>
            <person name="Kohler A."/>
            <person name="Kalluri U."/>
            <person name="Larimer F."/>
            <person name="Leebens-Mack J."/>
            <person name="Leple J.C."/>
            <person name="Locascio P."/>
            <person name="Lou Y."/>
            <person name="Lucas S."/>
            <person name="Martin F."/>
            <person name="Montanini B."/>
            <person name="Napoli C."/>
            <person name="Nelson D.R."/>
            <person name="Nelson C."/>
            <person name="Nieminen K."/>
            <person name="Nilsson O."/>
            <person name="Pereda V."/>
            <person name="Peter G."/>
            <person name="Philippe R."/>
            <person name="Pilate G."/>
            <person name="Poliakov A."/>
            <person name="Razumovskaya J."/>
            <person name="Richardson P."/>
            <person name="Rinaldi C."/>
            <person name="Ritland K."/>
            <person name="Rouze P."/>
            <person name="Ryaboy D."/>
            <person name="Schmutz J."/>
            <person name="Schrader J."/>
            <person name="Segerman B."/>
            <person name="Shin H."/>
            <person name="Siddiqui A."/>
            <person name="Sterky F."/>
            <person name="Terry A."/>
            <person name="Tsai C.J."/>
            <person name="Uberbacher E."/>
            <person name="Unneberg P."/>
            <person name="Vahala J."/>
            <person name="Wall K."/>
            <person name="Wessler S."/>
            <person name="Yang G."/>
            <person name="Yin T."/>
            <person name="Douglas C."/>
            <person name="Marra M."/>
            <person name="Sandberg G."/>
            <person name="Van de Peer Y."/>
            <person name="Rokhsar D."/>
        </authorList>
    </citation>
    <scope>NUCLEOTIDE SEQUENCE [LARGE SCALE GENOMIC DNA]</scope>
    <source>
        <strain evidence="3">cv. Nisqually</strain>
    </source>
</reference>
<keyword evidence="1" id="KW-1133">Transmembrane helix</keyword>
<dbReference type="InParanoid" id="A0A3N7EU31"/>
<proteinExistence type="predicted"/>
<evidence type="ECO:0000313" key="2">
    <source>
        <dbReference type="EMBL" id="RQO87845.1"/>
    </source>
</evidence>
<dbReference type="EMBL" id="CM009292">
    <property type="protein sequence ID" value="RQO87845.1"/>
    <property type="molecule type" value="Genomic_DNA"/>
</dbReference>
<keyword evidence="1" id="KW-0812">Transmembrane</keyword>
<name>A0A3N7EU31_POPTR</name>
<dbReference type="AlphaFoldDB" id="A0A3N7EU31"/>
<gene>
    <name evidence="2" type="ORF">POPTR_003G046750</name>
</gene>
<dbReference type="Proteomes" id="UP000006729">
    <property type="component" value="Chromosome 3"/>
</dbReference>